<evidence type="ECO:0000256" key="6">
    <source>
        <dbReference type="ARBA" id="ARBA00023163"/>
    </source>
</evidence>
<proteinExistence type="inferred from homology"/>
<dbReference type="GO" id="GO:0006281">
    <property type="term" value="P:DNA repair"/>
    <property type="evidence" value="ECO:0007669"/>
    <property type="project" value="UniProtKB-KW"/>
</dbReference>
<dbReference type="InterPro" id="IPR038167">
    <property type="entry name" value="SSRP1_sf"/>
</dbReference>
<keyword evidence="7 9" id="KW-0234">DNA repair</keyword>
<evidence type="ECO:0000313" key="12">
    <source>
        <dbReference type="EMBL" id="KAG0592615.1"/>
    </source>
</evidence>
<evidence type="ECO:0000256" key="5">
    <source>
        <dbReference type="ARBA" id="ARBA00023015"/>
    </source>
</evidence>
<dbReference type="FunFam" id="2.30.29.150:FF:000001">
    <property type="entry name" value="Fact complex subunit ssrp1"/>
    <property type="match status" value="1"/>
</dbReference>
<evidence type="ECO:0000259" key="10">
    <source>
        <dbReference type="Pfam" id="PF03531"/>
    </source>
</evidence>
<gene>
    <name evidence="12" type="ORF">KC19_1G267200</name>
</gene>
<dbReference type="CDD" id="cd13230">
    <property type="entry name" value="PH1_SSRP1-like"/>
    <property type="match status" value="1"/>
</dbReference>
<dbReference type="GO" id="GO:0035101">
    <property type="term" value="C:FACT complex"/>
    <property type="evidence" value="ECO:0007669"/>
    <property type="project" value="TreeGrafter"/>
</dbReference>
<comment type="function">
    <text evidence="9">Component of the FACT complex, a general chromatin factor that acts to reorganize nucleosomes. The FACT complex is involved in multiple processes that require DNA as a template such as mRNA elongation, DNA replication and DNA repair. During transcription elongation the FACT complex acts as a histone chaperone that both destabilizes and restores nucleosomal structure. It facilitates the passage of RNA polymerase II and transcription by promoting the dissociation of one histone H2A-H2B dimer from the nucleosome, then subsequently promotes the reestablishment of the nucleosome following the passage of RNA polymerase II.</text>
</comment>
<dbReference type="InterPro" id="IPR050454">
    <property type="entry name" value="RTT106/SSRP1_HistChap/FACT"/>
</dbReference>
<comment type="similarity">
    <text evidence="1 9">Belongs to the SSRP1 family.</text>
</comment>
<comment type="caution">
    <text evidence="12">The sequence shown here is derived from an EMBL/GenBank/DDBJ whole genome shotgun (WGS) entry which is preliminary data.</text>
</comment>
<evidence type="ECO:0000256" key="2">
    <source>
        <dbReference type="ARBA" id="ARBA00022454"/>
    </source>
</evidence>
<dbReference type="PANTHER" id="PTHR45849:SF1">
    <property type="entry name" value="FACT COMPLEX SUBUNIT SSRP1"/>
    <property type="match status" value="1"/>
</dbReference>
<dbReference type="EMBL" id="CM026421">
    <property type="protein sequence ID" value="KAG0592615.1"/>
    <property type="molecule type" value="Genomic_DNA"/>
</dbReference>
<dbReference type="FunFam" id="2.30.29.220:FF:000002">
    <property type="entry name" value="FACT complex subunit SSRP1"/>
    <property type="match status" value="1"/>
</dbReference>
<comment type="subcellular location">
    <subcellularLocation>
        <location evidence="9">Nucleus</location>
    </subcellularLocation>
    <subcellularLocation>
        <location evidence="9">Chromosome</location>
    </subcellularLocation>
</comment>
<evidence type="ECO:0000256" key="9">
    <source>
        <dbReference type="RuleBase" id="RU364013"/>
    </source>
</evidence>
<dbReference type="PRINTS" id="PR00887">
    <property type="entry name" value="SSRCOGNITION"/>
</dbReference>
<dbReference type="InterPro" id="IPR024954">
    <property type="entry name" value="SSRP1_DD"/>
</dbReference>
<feature type="domain" description="SSRP1 dimerization" evidence="10">
    <location>
        <begin position="14"/>
        <end position="83"/>
    </location>
</feature>
<dbReference type="GO" id="GO:0003677">
    <property type="term" value="F:DNA binding"/>
    <property type="evidence" value="ECO:0007669"/>
    <property type="project" value="InterPro"/>
</dbReference>
<dbReference type="Proteomes" id="UP000822688">
    <property type="component" value="Chromosome 1"/>
</dbReference>
<keyword evidence="2 9" id="KW-0158">Chromosome</keyword>
<keyword evidence="13" id="KW-1185">Reference proteome</keyword>
<evidence type="ECO:0000256" key="7">
    <source>
        <dbReference type="ARBA" id="ARBA00023204"/>
    </source>
</evidence>
<name>A0A8T0JAT1_CERPU</name>
<evidence type="ECO:0000313" key="13">
    <source>
        <dbReference type="Proteomes" id="UP000822688"/>
    </source>
</evidence>
<keyword evidence="8 9" id="KW-0539">Nucleus</keyword>
<feature type="domain" description="FACT complex subunit SSRP1-like first PH" evidence="11">
    <location>
        <begin position="115"/>
        <end position="233"/>
    </location>
</feature>
<reference evidence="12" key="1">
    <citation type="submission" date="2020-06" db="EMBL/GenBank/DDBJ databases">
        <title>WGS assembly of Ceratodon purpureus strain R40.</title>
        <authorList>
            <person name="Carey S.B."/>
            <person name="Jenkins J."/>
            <person name="Shu S."/>
            <person name="Lovell J.T."/>
            <person name="Sreedasyam A."/>
            <person name="Maumus F."/>
            <person name="Tiley G.P."/>
            <person name="Fernandez-Pozo N."/>
            <person name="Barry K."/>
            <person name="Chen C."/>
            <person name="Wang M."/>
            <person name="Lipzen A."/>
            <person name="Daum C."/>
            <person name="Saski C.A."/>
            <person name="Payton A.C."/>
            <person name="Mcbreen J.C."/>
            <person name="Conrad R.E."/>
            <person name="Kollar L.M."/>
            <person name="Olsson S."/>
            <person name="Huttunen S."/>
            <person name="Landis J.B."/>
            <person name="Wickett N.J."/>
            <person name="Johnson M.G."/>
            <person name="Rensing S.A."/>
            <person name="Grimwood J."/>
            <person name="Schmutz J."/>
            <person name="Mcdaniel S.F."/>
        </authorList>
    </citation>
    <scope>NUCLEOTIDE SEQUENCE</scope>
    <source>
        <strain evidence="12">R40</strain>
    </source>
</reference>
<dbReference type="GO" id="GO:0042393">
    <property type="term" value="F:histone binding"/>
    <property type="evidence" value="ECO:0007669"/>
    <property type="project" value="TreeGrafter"/>
</dbReference>
<dbReference type="AlphaFoldDB" id="A0A8T0JAT1"/>
<dbReference type="GO" id="GO:0031491">
    <property type="term" value="F:nucleosome binding"/>
    <property type="evidence" value="ECO:0007669"/>
    <property type="project" value="TreeGrafter"/>
</dbReference>
<dbReference type="InterPro" id="IPR048993">
    <property type="entry name" value="SSRP1-like_PH1"/>
</dbReference>
<dbReference type="Gene3D" id="2.30.29.150">
    <property type="match status" value="1"/>
</dbReference>
<protein>
    <recommendedName>
        <fullName evidence="9">FACT complex subunit SSRP1</fullName>
    </recommendedName>
</protein>
<keyword evidence="3 9" id="KW-0235">DNA replication</keyword>
<dbReference type="Pfam" id="PF21103">
    <property type="entry name" value="PH1_SSRP1-like"/>
    <property type="match status" value="1"/>
</dbReference>
<dbReference type="InterPro" id="IPR000969">
    <property type="entry name" value="SSRP1/POB3"/>
</dbReference>
<evidence type="ECO:0000259" key="11">
    <source>
        <dbReference type="Pfam" id="PF21103"/>
    </source>
</evidence>
<accession>A0A8T0JAT1</accession>
<dbReference type="GO" id="GO:0006260">
    <property type="term" value="P:DNA replication"/>
    <property type="evidence" value="ECO:0007669"/>
    <property type="project" value="UniProtKB-KW"/>
</dbReference>
<keyword evidence="6 9" id="KW-0804">Transcription</keyword>
<evidence type="ECO:0000256" key="4">
    <source>
        <dbReference type="ARBA" id="ARBA00022763"/>
    </source>
</evidence>
<sequence length="237" mass="26607">MGISAEEKPLAISGRNWGDVTLEGNSLAFTVGGKHALDVSISDVPQTQMQGKNEVMLEFHVDDTTCASEKDTLMELSFHIPTTNTTYLGDEERPPAQIFREKILSMGDVGPAGVEAVALFEEVHILTPRGRYNVELHLSFLRLQGQANDFKIQYSSVVRLFILPKSNQLHMFVVITLDPPIRKGQTFYPHVVLQFPSEEIKECALSMNDLYVAVRMQFGIVSYRVTHKFDVVTKHNV</sequence>
<dbReference type="PANTHER" id="PTHR45849">
    <property type="entry name" value="FACT COMPLEX SUBUNIT SSRP1"/>
    <property type="match status" value="1"/>
</dbReference>
<dbReference type="Gene3D" id="2.30.29.220">
    <property type="entry name" value="Structure-specific recognition protein (SSRP1)"/>
    <property type="match status" value="1"/>
</dbReference>
<evidence type="ECO:0000256" key="1">
    <source>
        <dbReference type="ARBA" id="ARBA00010060"/>
    </source>
</evidence>
<organism evidence="12 13">
    <name type="scientific">Ceratodon purpureus</name>
    <name type="common">Fire moss</name>
    <name type="synonym">Dicranum purpureum</name>
    <dbReference type="NCBI Taxonomy" id="3225"/>
    <lineage>
        <taxon>Eukaryota</taxon>
        <taxon>Viridiplantae</taxon>
        <taxon>Streptophyta</taxon>
        <taxon>Embryophyta</taxon>
        <taxon>Bryophyta</taxon>
        <taxon>Bryophytina</taxon>
        <taxon>Bryopsida</taxon>
        <taxon>Dicranidae</taxon>
        <taxon>Pseudoditrichales</taxon>
        <taxon>Ditrichaceae</taxon>
        <taxon>Ceratodon</taxon>
    </lineage>
</organism>
<evidence type="ECO:0000256" key="3">
    <source>
        <dbReference type="ARBA" id="ARBA00022705"/>
    </source>
</evidence>
<keyword evidence="4 9" id="KW-0227">DNA damage</keyword>
<dbReference type="Pfam" id="PF03531">
    <property type="entry name" value="SSrecog"/>
    <property type="match status" value="1"/>
</dbReference>
<keyword evidence="5 9" id="KW-0805">Transcription regulation</keyword>
<dbReference type="SUPFAM" id="SSF50729">
    <property type="entry name" value="PH domain-like"/>
    <property type="match status" value="1"/>
</dbReference>
<evidence type="ECO:0000256" key="8">
    <source>
        <dbReference type="ARBA" id="ARBA00023242"/>
    </source>
</evidence>